<dbReference type="EMBL" id="KV878215">
    <property type="protein sequence ID" value="OJJ32244.1"/>
    <property type="molecule type" value="Genomic_DNA"/>
</dbReference>
<dbReference type="Pfam" id="PF05368">
    <property type="entry name" value="NmrA"/>
    <property type="match status" value="1"/>
</dbReference>
<dbReference type="VEuPathDB" id="FungiDB:ASPWEDRAFT_44332"/>
<dbReference type="GeneID" id="63752090"/>
<sequence length="316" mass="34251">MVTTTAIVFGPTGHVGCAAARIAHQHGARVVLALRDTQKPVPGLSLEQEKAGGFERVQADLTKPETVYAAVQATGAKRAFIYLVQGTTDHMRRTIEALKSSGIELVVFLSSISVHGDIRSIPQTDFIAYSHAQVEVNLDEVFGSDGYIVIRPAYFSTNAGWWAGMIREGEVQLTYPDAKLDWISPEDIGSAAGTLLVRGMQATEGAKARNSIPLCGPKLVSQRDAVGVFSKALGKDIKVIEGDEKEGIENLLKIGVPEFVSRRVVESLRPKERRGDDFDPFEGEMYTQAAANLQRYAGQASSLEEWAEANKAVFSA</sequence>
<dbReference type="InterPro" id="IPR036291">
    <property type="entry name" value="NAD(P)-bd_dom_sf"/>
</dbReference>
<evidence type="ECO:0000259" key="1">
    <source>
        <dbReference type="Pfam" id="PF05368"/>
    </source>
</evidence>
<dbReference type="PANTHER" id="PTHR43162:SF1">
    <property type="entry name" value="PRESTALK A DIFFERENTIATION PROTEIN A"/>
    <property type="match status" value="1"/>
</dbReference>
<feature type="domain" description="NmrA-like" evidence="1">
    <location>
        <begin position="5"/>
        <end position="273"/>
    </location>
</feature>
<keyword evidence="3" id="KW-1185">Reference proteome</keyword>
<dbReference type="SUPFAM" id="SSF51735">
    <property type="entry name" value="NAD(P)-binding Rossmann-fold domains"/>
    <property type="match status" value="1"/>
</dbReference>
<name>A0A1L9RBE9_ASPWE</name>
<dbReference type="InterPro" id="IPR008030">
    <property type="entry name" value="NmrA-like"/>
</dbReference>
<protein>
    <recommendedName>
        <fullName evidence="1">NmrA-like domain-containing protein</fullName>
    </recommendedName>
</protein>
<dbReference type="InterPro" id="IPR051604">
    <property type="entry name" value="Ergot_Alk_Oxidoreductase"/>
</dbReference>
<evidence type="ECO:0000313" key="3">
    <source>
        <dbReference type="Proteomes" id="UP000184383"/>
    </source>
</evidence>
<organism evidence="2 3">
    <name type="scientific">Aspergillus wentii DTO 134E9</name>
    <dbReference type="NCBI Taxonomy" id="1073089"/>
    <lineage>
        <taxon>Eukaryota</taxon>
        <taxon>Fungi</taxon>
        <taxon>Dikarya</taxon>
        <taxon>Ascomycota</taxon>
        <taxon>Pezizomycotina</taxon>
        <taxon>Eurotiomycetes</taxon>
        <taxon>Eurotiomycetidae</taxon>
        <taxon>Eurotiales</taxon>
        <taxon>Aspergillaceae</taxon>
        <taxon>Aspergillus</taxon>
        <taxon>Aspergillus subgen. Cremei</taxon>
    </lineage>
</organism>
<dbReference type="STRING" id="1073089.A0A1L9RBE9"/>
<dbReference type="RefSeq" id="XP_040685921.1">
    <property type="nucleotide sequence ID" value="XM_040836242.1"/>
</dbReference>
<reference evidence="3" key="1">
    <citation type="journal article" date="2017" name="Genome Biol.">
        <title>Comparative genomics reveals high biological diversity and specific adaptations in the industrially and medically important fungal genus Aspergillus.</title>
        <authorList>
            <person name="de Vries R.P."/>
            <person name="Riley R."/>
            <person name="Wiebenga A."/>
            <person name="Aguilar-Osorio G."/>
            <person name="Amillis S."/>
            <person name="Uchima C.A."/>
            <person name="Anderluh G."/>
            <person name="Asadollahi M."/>
            <person name="Askin M."/>
            <person name="Barry K."/>
            <person name="Battaglia E."/>
            <person name="Bayram O."/>
            <person name="Benocci T."/>
            <person name="Braus-Stromeyer S.A."/>
            <person name="Caldana C."/>
            <person name="Canovas D."/>
            <person name="Cerqueira G.C."/>
            <person name="Chen F."/>
            <person name="Chen W."/>
            <person name="Choi C."/>
            <person name="Clum A."/>
            <person name="Dos Santos R.A."/>
            <person name="Damasio A.R."/>
            <person name="Diallinas G."/>
            <person name="Emri T."/>
            <person name="Fekete E."/>
            <person name="Flipphi M."/>
            <person name="Freyberg S."/>
            <person name="Gallo A."/>
            <person name="Gournas C."/>
            <person name="Habgood R."/>
            <person name="Hainaut M."/>
            <person name="Harispe M.L."/>
            <person name="Henrissat B."/>
            <person name="Hilden K.S."/>
            <person name="Hope R."/>
            <person name="Hossain A."/>
            <person name="Karabika E."/>
            <person name="Karaffa L."/>
            <person name="Karanyi Z."/>
            <person name="Krasevec N."/>
            <person name="Kuo A."/>
            <person name="Kusch H."/>
            <person name="LaButti K."/>
            <person name="Lagendijk E.L."/>
            <person name="Lapidus A."/>
            <person name="Levasseur A."/>
            <person name="Lindquist E."/>
            <person name="Lipzen A."/>
            <person name="Logrieco A.F."/>
            <person name="MacCabe A."/>
            <person name="Maekelae M.R."/>
            <person name="Malavazi I."/>
            <person name="Melin P."/>
            <person name="Meyer V."/>
            <person name="Mielnichuk N."/>
            <person name="Miskei M."/>
            <person name="Molnar A.P."/>
            <person name="Mule G."/>
            <person name="Ngan C.Y."/>
            <person name="Orejas M."/>
            <person name="Orosz E."/>
            <person name="Ouedraogo J.P."/>
            <person name="Overkamp K.M."/>
            <person name="Park H.-S."/>
            <person name="Perrone G."/>
            <person name="Piumi F."/>
            <person name="Punt P.J."/>
            <person name="Ram A.F."/>
            <person name="Ramon A."/>
            <person name="Rauscher S."/>
            <person name="Record E."/>
            <person name="Riano-Pachon D.M."/>
            <person name="Robert V."/>
            <person name="Roehrig J."/>
            <person name="Ruller R."/>
            <person name="Salamov A."/>
            <person name="Salih N.S."/>
            <person name="Samson R.A."/>
            <person name="Sandor E."/>
            <person name="Sanguinetti M."/>
            <person name="Schuetze T."/>
            <person name="Sepcic K."/>
            <person name="Shelest E."/>
            <person name="Sherlock G."/>
            <person name="Sophianopoulou V."/>
            <person name="Squina F.M."/>
            <person name="Sun H."/>
            <person name="Susca A."/>
            <person name="Todd R.B."/>
            <person name="Tsang A."/>
            <person name="Unkles S.E."/>
            <person name="van de Wiele N."/>
            <person name="van Rossen-Uffink D."/>
            <person name="Oliveira J.V."/>
            <person name="Vesth T.C."/>
            <person name="Visser J."/>
            <person name="Yu J.-H."/>
            <person name="Zhou M."/>
            <person name="Andersen M.R."/>
            <person name="Archer D.B."/>
            <person name="Baker S.E."/>
            <person name="Benoit I."/>
            <person name="Brakhage A.A."/>
            <person name="Braus G.H."/>
            <person name="Fischer R."/>
            <person name="Frisvad J.C."/>
            <person name="Goldman G.H."/>
            <person name="Houbraken J."/>
            <person name="Oakley B."/>
            <person name="Pocsi I."/>
            <person name="Scazzocchio C."/>
            <person name="Seiboth B."/>
            <person name="vanKuyk P.A."/>
            <person name="Wortman J."/>
            <person name="Dyer P.S."/>
            <person name="Grigoriev I.V."/>
        </authorList>
    </citation>
    <scope>NUCLEOTIDE SEQUENCE [LARGE SCALE GENOMIC DNA]</scope>
    <source>
        <strain evidence="3">DTO 134E9</strain>
    </source>
</reference>
<dbReference type="AlphaFoldDB" id="A0A1L9RBE9"/>
<dbReference type="OrthoDB" id="419598at2759"/>
<dbReference type="Gene3D" id="3.40.50.720">
    <property type="entry name" value="NAD(P)-binding Rossmann-like Domain"/>
    <property type="match status" value="1"/>
</dbReference>
<evidence type="ECO:0000313" key="2">
    <source>
        <dbReference type="EMBL" id="OJJ32244.1"/>
    </source>
</evidence>
<accession>A0A1L9RBE9</accession>
<dbReference type="Proteomes" id="UP000184383">
    <property type="component" value="Unassembled WGS sequence"/>
</dbReference>
<dbReference type="PANTHER" id="PTHR43162">
    <property type="match status" value="1"/>
</dbReference>
<proteinExistence type="predicted"/>
<gene>
    <name evidence="2" type="ORF">ASPWEDRAFT_44332</name>
</gene>